<keyword evidence="2" id="KW-1185">Reference proteome</keyword>
<evidence type="ECO:0000313" key="1">
    <source>
        <dbReference type="EMBL" id="ALP52971.1"/>
    </source>
</evidence>
<dbReference type="STRING" id="1748243.Tel_07270"/>
<accession>A0A0S2TCU2</accession>
<dbReference type="Gene3D" id="3.30.300.10">
    <property type="match status" value="1"/>
</dbReference>
<protein>
    <submittedName>
        <fullName evidence="1">S-adenosylmethionine synthase</fullName>
    </submittedName>
</protein>
<name>A0A0S2TCU2_9GAMM</name>
<dbReference type="Pfam" id="PF01941">
    <property type="entry name" value="AdoMet_Synthase"/>
    <property type="match status" value="1"/>
</dbReference>
<evidence type="ECO:0000313" key="2">
    <source>
        <dbReference type="Proteomes" id="UP000055136"/>
    </source>
</evidence>
<reference evidence="1" key="1">
    <citation type="submission" date="2015-10" db="EMBL/GenBank/DDBJ databases">
        <title>Description of Candidatus Tenderia electrophaga gen. nov, sp. nov., an Uncultivated Electroautotroph from a Biocathode Enrichment.</title>
        <authorList>
            <person name="Eddie B.J."/>
            <person name="Malanoski A.P."/>
            <person name="Wang Z."/>
            <person name="Hall R.J."/>
            <person name="Oh S.D."/>
            <person name="Heiner C."/>
            <person name="Lin B."/>
            <person name="Strycharz-Glaven S.M."/>
        </authorList>
    </citation>
    <scope>NUCLEOTIDE SEQUENCE [LARGE SCALE GENOMIC DNA]</scope>
    <source>
        <strain evidence="1">NRL1</strain>
    </source>
</reference>
<dbReference type="Gene3D" id="3.30.300.280">
    <property type="entry name" value="S-adenosylmethionine synthetase, C-terminal domain"/>
    <property type="match status" value="2"/>
</dbReference>
<organism evidence="1 2">
    <name type="scientific">Candidatus Tenderia electrophaga</name>
    <dbReference type="NCBI Taxonomy" id="1748243"/>
    <lineage>
        <taxon>Bacteria</taxon>
        <taxon>Pseudomonadati</taxon>
        <taxon>Pseudomonadota</taxon>
        <taxon>Gammaproteobacteria</taxon>
        <taxon>Candidatus Tenderiales</taxon>
        <taxon>Candidatus Tenderiaceae</taxon>
        <taxon>Candidatus Tenderia</taxon>
    </lineage>
</organism>
<dbReference type="NCBIfam" id="NF003366">
    <property type="entry name" value="PRK04439.1-5"/>
    <property type="match status" value="1"/>
</dbReference>
<proteinExistence type="predicted"/>
<dbReference type="AlphaFoldDB" id="A0A0S2TCU2"/>
<gene>
    <name evidence="1" type="ORF">Tel_07270</name>
</gene>
<dbReference type="EMBL" id="CP013099">
    <property type="protein sequence ID" value="ALP52971.1"/>
    <property type="molecule type" value="Genomic_DNA"/>
</dbReference>
<dbReference type="Proteomes" id="UP000055136">
    <property type="component" value="Chromosome"/>
</dbReference>
<dbReference type="KEGG" id="tee:Tel_07270"/>
<dbReference type="InterPro" id="IPR042544">
    <property type="entry name" value="AdoMet_synthase_3"/>
</dbReference>
<dbReference type="InterPro" id="IPR027790">
    <property type="entry name" value="AdoMet_synthase_2_family"/>
</dbReference>
<dbReference type="PANTHER" id="PTHR36697:SF1">
    <property type="entry name" value="S-ADENOSYLMETHIONINE SYNTHASE"/>
    <property type="match status" value="1"/>
</dbReference>
<sequence length="401" mass="43472">MAEIFVTSLSSGSPTASPIEIVERKGLGHPDTLCDALAEALSLALCRYYLEHFGLILHHNVDKALLWGGTTEPAFKGGRVTAPMEIFLAGRATREFRGAKVPVESLVEETCRQWLNQNLHALDAERQVKLHTMIRPGSRELVELYLRQQARGVALANDTSCGVGYAPLDELEQLVLAVEQHLNSAAVKQAHPETGEDIKVMAVREDDTIHLTIGCAFVDRHIADMDDYMAKKGQLAALVNEVAHRYTAKQLDISINAADGMEPDSLYLTVTGTSAEAGDDGEVGRGNRVNGLITPYRPMNMEAAAGKNPVTHVGKLYTIIAQRAAAALVNEIAEVEEARCYLVSCIGQPVGEPQLVDVQVRLADAARLAAVKAEIQAIMRAHLQRAASIRDELIAGGIKVY</sequence>
<dbReference type="PANTHER" id="PTHR36697">
    <property type="entry name" value="S-ADENOSYLMETHIONINE SYNTHASE"/>
    <property type="match status" value="1"/>
</dbReference>